<comment type="subcellular location">
    <subcellularLocation>
        <location evidence="7">Endomembrane system</location>
        <topology evidence="7">Lipid-anchor</topology>
        <orientation evidence="7">Cytoplasmic side</orientation>
    </subcellularLocation>
</comment>
<dbReference type="STRING" id="86259.A0A4Z1PQN4"/>
<dbReference type="Gene3D" id="3.30.450.50">
    <property type="entry name" value="Longin domain"/>
    <property type="match status" value="1"/>
</dbReference>
<keyword evidence="2" id="KW-0488">Methylation</keyword>
<evidence type="ECO:0000313" key="11">
    <source>
        <dbReference type="EMBL" id="TID24944.1"/>
    </source>
</evidence>
<evidence type="ECO:0000259" key="9">
    <source>
        <dbReference type="PROSITE" id="PS50859"/>
    </source>
</evidence>
<dbReference type="Pfam" id="PF00957">
    <property type="entry name" value="Synaptobrevin"/>
    <property type="match status" value="1"/>
</dbReference>
<dbReference type="GO" id="GO:0005794">
    <property type="term" value="C:Golgi apparatus"/>
    <property type="evidence" value="ECO:0007669"/>
    <property type="project" value="TreeGrafter"/>
</dbReference>
<comment type="similarity">
    <text evidence="1">Belongs to the synaptobrevin family.</text>
</comment>
<keyword evidence="6" id="KW-0636">Prenylation</keyword>
<keyword evidence="5" id="KW-0449">Lipoprotein</keyword>
<dbReference type="Pfam" id="PF13774">
    <property type="entry name" value="Longin"/>
    <property type="match status" value="1"/>
</dbReference>
<evidence type="ECO:0000256" key="3">
    <source>
        <dbReference type="ARBA" id="ARBA00023136"/>
    </source>
</evidence>
<keyword evidence="12" id="KW-1185">Reference proteome</keyword>
<dbReference type="Gene3D" id="1.20.5.110">
    <property type="match status" value="1"/>
</dbReference>
<feature type="domain" description="Longin" evidence="9">
    <location>
        <begin position="7"/>
        <end position="128"/>
    </location>
</feature>
<evidence type="ECO:0000256" key="1">
    <source>
        <dbReference type="ARBA" id="ARBA00008025"/>
    </source>
</evidence>
<dbReference type="InterPro" id="IPR010908">
    <property type="entry name" value="Longin_dom"/>
</dbReference>
<evidence type="ECO:0000256" key="4">
    <source>
        <dbReference type="ARBA" id="ARBA00023139"/>
    </source>
</evidence>
<dbReference type="CDD" id="cd14824">
    <property type="entry name" value="Longin"/>
    <property type="match status" value="1"/>
</dbReference>
<comment type="caution">
    <text evidence="11">The sequence shown here is derived from an EMBL/GenBank/DDBJ whole genome shotgun (WGS) entry which is preliminary data.</text>
</comment>
<dbReference type="PANTHER" id="PTHR45806">
    <property type="entry name" value="SYNAPTOBREVIN HOMOLOG YKT6"/>
    <property type="match status" value="1"/>
</dbReference>
<keyword evidence="3" id="KW-0472">Membrane</keyword>
<dbReference type="Proteomes" id="UP000298493">
    <property type="component" value="Unassembled WGS sequence"/>
</dbReference>
<name>A0A4Z1PQN4_9PEZI</name>
<evidence type="ECO:0000256" key="7">
    <source>
        <dbReference type="ARBA" id="ARBA00046278"/>
    </source>
</evidence>
<reference evidence="11 12" key="1">
    <citation type="submission" date="2019-04" db="EMBL/GenBank/DDBJ databases">
        <title>High contiguity whole genome sequence and gene annotation resource for two Venturia nashicola isolates.</title>
        <authorList>
            <person name="Prokchorchik M."/>
            <person name="Won K."/>
            <person name="Lee Y."/>
            <person name="Choi E.D."/>
            <person name="Segonzac C."/>
            <person name="Sohn K.H."/>
        </authorList>
    </citation>
    <scope>NUCLEOTIDE SEQUENCE [LARGE SCALE GENOMIC DNA]</scope>
    <source>
        <strain evidence="11 12">PRI2</strain>
    </source>
</reference>
<gene>
    <name evidence="11" type="ORF">E6O75_ATG04149</name>
</gene>
<dbReference type="GO" id="GO:0005484">
    <property type="term" value="F:SNAP receptor activity"/>
    <property type="evidence" value="ECO:0007669"/>
    <property type="project" value="TreeGrafter"/>
</dbReference>
<dbReference type="SUPFAM" id="SSF64356">
    <property type="entry name" value="SNARE-like"/>
    <property type="match status" value="1"/>
</dbReference>
<feature type="domain" description="V-SNARE coiled-coil homology" evidence="10">
    <location>
        <begin position="139"/>
        <end position="199"/>
    </location>
</feature>
<sequence>MKVLHLAIVKNVTRPAVDLCAESDLTSYSRFMRGSYAEMIGLGSATIAERTKPGQRQDVENEKINATVHAYGRSEGICGIMITDPEYPGLVAHQVLSKIVDEFLNKNPVSNWIDSDAKVPFPELKEYLVKYQNPEEADSIMKIQKELDETKIVLHKTIQSVLERGEQMDKLAAESTRLSFQTKAFAKQAQKQNSCCILM</sequence>
<evidence type="ECO:0000256" key="6">
    <source>
        <dbReference type="ARBA" id="ARBA00023289"/>
    </source>
</evidence>
<evidence type="ECO:0000259" key="10">
    <source>
        <dbReference type="PROSITE" id="PS50892"/>
    </source>
</evidence>
<protein>
    <submittedName>
        <fullName evidence="11">Snare-like protein</fullName>
    </submittedName>
</protein>
<evidence type="ECO:0000256" key="2">
    <source>
        <dbReference type="ARBA" id="ARBA00022481"/>
    </source>
</evidence>
<dbReference type="EMBL" id="SNSC02000004">
    <property type="protein sequence ID" value="TID24944.1"/>
    <property type="molecule type" value="Genomic_DNA"/>
</dbReference>
<organism evidence="11 12">
    <name type="scientific">Venturia nashicola</name>
    <dbReference type="NCBI Taxonomy" id="86259"/>
    <lineage>
        <taxon>Eukaryota</taxon>
        <taxon>Fungi</taxon>
        <taxon>Dikarya</taxon>
        <taxon>Ascomycota</taxon>
        <taxon>Pezizomycotina</taxon>
        <taxon>Dothideomycetes</taxon>
        <taxon>Pleosporomycetidae</taxon>
        <taxon>Venturiales</taxon>
        <taxon>Venturiaceae</taxon>
        <taxon>Venturia</taxon>
    </lineage>
</organism>
<dbReference type="AlphaFoldDB" id="A0A4Z1PQN4"/>
<dbReference type="SMART" id="SM01270">
    <property type="entry name" value="Longin"/>
    <property type="match status" value="1"/>
</dbReference>
<evidence type="ECO:0000256" key="5">
    <source>
        <dbReference type="ARBA" id="ARBA00023288"/>
    </source>
</evidence>
<dbReference type="InterPro" id="IPR042855">
    <property type="entry name" value="V_SNARE_CC"/>
</dbReference>
<evidence type="ECO:0000256" key="8">
    <source>
        <dbReference type="PROSITE-ProRule" id="PRU00290"/>
    </source>
</evidence>
<accession>A0A4Z1PQN4</accession>
<dbReference type="GO" id="GO:0006888">
    <property type="term" value="P:endoplasmic reticulum to Golgi vesicle-mediated transport"/>
    <property type="evidence" value="ECO:0007669"/>
    <property type="project" value="TreeGrafter"/>
</dbReference>
<dbReference type="InterPro" id="IPR011012">
    <property type="entry name" value="Longin-like_dom_sf"/>
</dbReference>
<dbReference type="PANTHER" id="PTHR45806:SF1">
    <property type="entry name" value="SYNAPTOBREVIN HOMOLOG YKT6"/>
    <property type="match status" value="1"/>
</dbReference>
<evidence type="ECO:0000313" key="12">
    <source>
        <dbReference type="Proteomes" id="UP000298493"/>
    </source>
</evidence>
<keyword evidence="8" id="KW-0175">Coiled coil</keyword>
<dbReference type="PROSITE" id="PS50892">
    <property type="entry name" value="V_SNARE"/>
    <property type="match status" value="1"/>
</dbReference>
<dbReference type="PROSITE" id="PS50859">
    <property type="entry name" value="LONGIN"/>
    <property type="match status" value="1"/>
</dbReference>
<keyword evidence="4" id="KW-0564">Palmitate</keyword>
<dbReference type="SUPFAM" id="SSF58038">
    <property type="entry name" value="SNARE fusion complex"/>
    <property type="match status" value="1"/>
</dbReference>
<proteinExistence type="inferred from homology"/>